<comment type="caution">
    <text evidence="3">The sequence shown here is derived from an EMBL/GenBank/DDBJ whole genome shotgun (WGS) entry which is preliminary data.</text>
</comment>
<name>A0A367K5J4_RHIAZ</name>
<evidence type="ECO:0000256" key="2">
    <source>
        <dbReference type="SAM" id="MobiDB-lite"/>
    </source>
</evidence>
<sequence length="281" mass="32489">MSFSLLRRSFHSIRPLYQEAWTKTSLKKLKKNELLQLAKQHHVQKVMGTKNDIIDQLLSLQEKKNNQDEFDKDWVSAFESKVAHRIHKKQVAADEPKPSSKPHPLNDNIFRTKPVTATSEEEETVDQPVIDEFKHIDEKSNHGNNHESSQDEIDQKWVEAFELKVNTRTSKRREQRAEPVINRSIDIESTLEDDIKDVVQNEQDSKKETAKNDQVKDTVQNVENKAKDTVQNVENKAKDTVQNVENKTNNTLISSMIGTSLLVWYIGGQEGFIKIWEFISS</sequence>
<gene>
    <name evidence="3" type="ORF">CU097_014981</name>
</gene>
<proteinExistence type="predicted"/>
<protein>
    <submittedName>
        <fullName evidence="3">Uncharacterized protein</fullName>
    </submittedName>
</protein>
<accession>A0A367K5J4</accession>
<feature type="coiled-coil region" evidence="1">
    <location>
        <begin position="205"/>
        <end position="250"/>
    </location>
</feature>
<evidence type="ECO:0000313" key="3">
    <source>
        <dbReference type="EMBL" id="RCH97493.1"/>
    </source>
</evidence>
<keyword evidence="1" id="KW-0175">Coiled coil</keyword>
<evidence type="ECO:0000256" key="1">
    <source>
        <dbReference type="SAM" id="Coils"/>
    </source>
</evidence>
<evidence type="ECO:0000313" key="4">
    <source>
        <dbReference type="Proteomes" id="UP000252139"/>
    </source>
</evidence>
<dbReference type="EMBL" id="PJQL01000273">
    <property type="protein sequence ID" value="RCH97493.1"/>
    <property type="molecule type" value="Genomic_DNA"/>
</dbReference>
<reference evidence="3 4" key="1">
    <citation type="journal article" date="2018" name="G3 (Bethesda)">
        <title>Phylogenetic and Phylogenomic Definition of Rhizopus Species.</title>
        <authorList>
            <person name="Gryganskyi A.P."/>
            <person name="Golan J."/>
            <person name="Dolatabadi S."/>
            <person name="Mondo S."/>
            <person name="Robb S."/>
            <person name="Idnurm A."/>
            <person name="Muszewska A."/>
            <person name="Steczkiewicz K."/>
            <person name="Masonjones S."/>
            <person name="Liao H.L."/>
            <person name="Gajdeczka M.T."/>
            <person name="Anike F."/>
            <person name="Vuek A."/>
            <person name="Anishchenko I.M."/>
            <person name="Voigt K."/>
            <person name="de Hoog G.S."/>
            <person name="Smith M.E."/>
            <person name="Heitman J."/>
            <person name="Vilgalys R."/>
            <person name="Stajich J.E."/>
        </authorList>
    </citation>
    <scope>NUCLEOTIDE SEQUENCE [LARGE SCALE GENOMIC DNA]</scope>
    <source>
        <strain evidence="3 4">CBS 357.93</strain>
    </source>
</reference>
<organism evidence="3 4">
    <name type="scientific">Rhizopus azygosporus</name>
    <name type="common">Rhizopus microsporus var. azygosporus</name>
    <dbReference type="NCBI Taxonomy" id="86630"/>
    <lineage>
        <taxon>Eukaryota</taxon>
        <taxon>Fungi</taxon>
        <taxon>Fungi incertae sedis</taxon>
        <taxon>Mucoromycota</taxon>
        <taxon>Mucoromycotina</taxon>
        <taxon>Mucoromycetes</taxon>
        <taxon>Mucorales</taxon>
        <taxon>Mucorineae</taxon>
        <taxon>Rhizopodaceae</taxon>
        <taxon>Rhizopus</taxon>
    </lineage>
</organism>
<dbReference type="Proteomes" id="UP000252139">
    <property type="component" value="Unassembled WGS sequence"/>
</dbReference>
<dbReference type="AlphaFoldDB" id="A0A367K5J4"/>
<dbReference type="OrthoDB" id="2290844at2759"/>
<keyword evidence="4" id="KW-1185">Reference proteome</keyword>
<dbReference type="Gene3D" id="1.20.120.20">
    <property type="entry name" value="Apolipoprotein"/>
    <property type="match status" value="1"/>
</dbReference>
<feature type="region of interest" description="Disordered" evidence="2">
    <location>
        <begin position="88"/>
        <end position="110"/>
    </location>
</feature>